<dbReference type="InterPro" id="IPR007229">
    <property type="entry name" value="Nic_PRibTrfase-Fam"/>
</dbReference>
<dbReference type="NCBIfam" id="NF009131">
    <property type="entry name" value="PRK12484.1"/>
    <property type="match status" value="1"/>
</dbReference>
<dbReference type="Pfam" id="PF17767">
    <property type="entry name" value="NAPRTase_N"/>
    <property type="match status" value="1"/>
</dbReference>
<dbReference type="InterPro" id="IPR006405">
    <property type="entry name" value="Nic_PRibTrfase_pncB"/>
</dbReference>
<dbReference type="FunFam" id="3.20.20.70:FF:000076">
    <property type="entry name" value="Nicotinate phosphoribosyltransferase"/>
    <property type="match status" value="1"/>
</dbReference>
<dbReference type="UniPathway" id="UPA00253">
    <property type="reaction ID" value="UER00457"/>
</dbReference>
<dbReference type="EC" id="6.3.4.21" evidence="3 9"/>
<evidence type="ECO:0000256" key="3">
    <source>
        <dbReference type="ARBA" id="ARBA00013236"/>
    </source>
</evidence>
<dbReference type="AlphaFoldDB" id="A0A410RV56"/>
<feature type="domain" description="Nicotinate phosphoribosyltransferase N-terminal" evidence="11">
    <location>
        <begin position="5"/>
        <end position="127"/>
    </location>
</feature>
<dbReference type="InterPro" id="IPR013785">
    <property type="entry name" value="Aldolase_TIM"/>
</dbReference>
<evidence type="ECO:0000256" key="6">
    <source>
        <dbReference type="ARBA" id="ARBA00022642"/>
    </source>
</evidence>
<evidence type="ECO:0000256" key="8">
    <source>
        <dbReference type="ARBA" id="ARBA00048668"/>
    </source>
</evidence>
<dbReference type="Proteomes" id="UP000288758">
    <property type="component" value="Chromosome"/>
</dbReference>
<evidence type="ECO:0000256" key="5">
    <source>
        <dbReference type="ARBA" id="ARBA00022598"/>
    </source>
</evidence>
<evidence type="ECO:0000256" key="4">
    <source>
        <dbReference type="ARBA" id="ARBA00022553"/>
    </source>
</evidence>
<evidence type="ECO:0000256" key="9">
    <source>
        <dbReference type="RuleBase" id="RU365100"/>
    </source>
</evidence>
<comment type="catalytic activity">
    <reaction evidence="8 9">
        <text>5-phospho-alpha-D-ribose 1-diphosphate + nicotinate + ATP + H2O = nicotinate beta-D-ribonucleotide + ADP + phosphate + diphosphate</text>
        <dbReference type="Rhea" id="RHEA:36163"/>
        <dbReference type="ChEBI" id="CHEBI:15377"/>
        <dbReference type="ChEBI" id="CHEBI:30616"/>
        <dbReference type="ChEBI" id="CHEBI:32544"/>
        <dbReference type="ChEBI" id="CHEBI:33019"/>
        <dbReference type="ChEBI" id="CHEBI:43474"/>
        <dbReference type="ChEBI" id="CHEBI:57502"/>
        <dbReference type="ChEBI" id="CHEBI:58017"/>
        <dbReference type="ChEBI" id="CHEBI:456216"/>
        <dbReference type="EC" id="6.3.4.21"/>
    </reaction>
</comment>
<dbReference type="CDD" id="cd01570">
    <property type="entry name" value="NAPRTase_A"/>
    <property type="match status" value="1"/>
</dbReference>
<dbReference type="RefSeq" id="WP_128797487.1">
    <property type="nucleotide sequence ID" value="NZ_CP034669.1"/>
</dbReference>
<dbReference type="NCBIfam" id="TIGR01513">
    <property type="entry name" value="NAPRTase_put"/>
    <property type="match status" value="1"/>
</dbReference>
<dbReference type="EMBL" id="CP034669">
    <property type="protein sequence ID" value="QAT85768.1"/>
    <property type="molecule type" value="Genomic_DNA"/>
</dbReference>
<dbReference type="PANTHER" id="PTHR11098:SF1">
    <property type="entry name" value="NICOTINATE PHOSPHORIBOSYLTRANSFERASE"/>
    <property type="match status" value="1"/>
</dbReference>
<evidence type="ECO:0000313" key="13">
    <source>
        <dbReference type="Proteomes" id="UP000288758"/>
    </source>
</evidence>
<dbReference type="NCBIfam" id="NF006696">
    <property type="entry name" value="PRK09243.1-3"/>
    <property type="match status" value="1"/>
</dbReference>
<keyword evidence="6 9" id="KW-0662">Pyridine nucleotide biosynthesis</keyword>
<accession>A0A410RV56</accession>
<name>A0A410RV56_CORCK</name>
<comment type="PTM">
    <text evidence="9">Transiently phosphorylated on a His residue during the reaction cycle. Phosphorylation strongly increases the affinity for substrates and increases the rate of nicotinate D-ribonucleotide production. Dephosphorylation regenerates the low-affinity form of the enzyme, leading to product release.</text>
</comment>
<dbReference type="GO" id="GO:0005829">
    <property type="term" value="C:cytosol"/>
    <property type="evidence" value="ECO:0007669"/>
    <property type="project" value="TreeGrafter"/>
</dbReference>
<evidence type="ECO:0000256" key="7">
    <source>
        <dbReference type="ARBA" id="ARBA00022679"/>
    </source>
</evidence>
<dbReference type="PIRSF" id="PIRSF000484">
    <property type="entry name" value="NAPRT"/>
    <property type="match status" value="1"/>
</dbReference>
<dbReference type="InterPro" id="IPR040727">
    <property type="entry name" value="NAPRTase_N"/>
</dbReference>
<keyword evidence="12" id="KW-0328">Glycosyltransferase</keyword>
<dbReference type="Gene3D" id="3.20.140.10">
    <property type="entry name" value="nicotinate phosphoribosyltransferase"/>
    <property type="match status" value="1"/>
</dbReference>
<proteinExistence type="inferred from homology"/>
<dbReference type="GO" id="GO:0047280">
    <property type="term" value="F:nicotinamide phosphoribosyltransferase activity"/>
    <property type="evidence" value="ECO:0007669"/>
    <property type="project" value="UniProtKB-ARBA"/>
</dbReference>
<keyword evidence="5 9" id="KW-0436">Ligase</keyword>
<evidence type="ECO:0000259" key="10">
    <source>
        <dbReference type="Pfam" id="PF04095"/>
    </source>
</evidence>
<dbReference type="Pfam" id="PF04095">
    <property type="entry name" value="NAPRTase"/>
    <property type="match status" value="1"/>
</dbReference>
<keyword evidence="4" id="KW-0597">Phosphoprotein</keyword>
<sequence>MVPALLTDLYELTMVDAYLAEGLHEEAAFSLFVRRLPARRNFLMACGLEQALTYLETLRFSPGELAWLESLGRFSRQLIDWLEHFHFSGDVHAVPEGTPVFGQEPLLEVVAPLPEAQLVETYLINQVHLQTLAASKAARVVEAARGRPVVDFGVRRMHGEDAGLKVARAAHVAGVSATSNLQAAQRYGIPVAGTLAHSYIQAHDDELAAFRAYVHRFPETTLLVDTYDTLEGVRKVVALARELGPDFRVQAVRLDSGDLASLAHQTRALLDAAGLERVRIFASGGLDEDEVARLLSHQAPIDAFGVGTAMGVSEDAPALDMAYKLVEYAGRGRLKLSPGKVLLPGRKQVFREERDGVAFRDVLACHDEVLPGRPLLRQVMHAGRRLEGASPPLAALRMHAREELTRLPLEVRGLEPARPPHPVDVSPALSAAKEQVVTGLRERLAAH</sequence>
<feature type="domain" description="Nicotinate/nicotinamide phosphoribosyltransferase" evidence="10">
    <location>
        <begin position="149"/>
        <end position="310"/>
    </location>
</feature>
<gene>
    <name evidence="12" type="primary">pncB2_1</name>
    <name evidence="12" type="ORF">EJ065_4211</name>
</gene>
<comment type="pathway">
    <text evidence="1 9">Cofactor biosynthesis; NAD(+) biosynthesis; nicotinate D-ribonucleotide from nicotinate: step 1/1.</text>
</comment>
<dbReference type="SUPFAM" id="SSF51690">
    <property type="entry name" value="Nicotinate/Quinolinate PRTase C-terminal domain-like"/>
    <property type="match status" value="1"/>
</dbReference>
<organism evidence="12 13">
    <name type="scientific">Corallococcus coralloides</name>
    <name type="common">Myxococcus coralloides</name>
    <dbReference type="NCBI Taxonomy" id="184914"/>
    <lineage>
        <taxon>Bacteria</taxon>
        <taxon>Pseudomonadati</taxon>
        <taxon>Myxococcota</taxon>
        <taxon>Myxococcia</taxon>
        <taxon>Myxococcales</taxon>
        <taxon>Cystobacterineae</taxon>
        <taxon>Myxococcaceae</taxon>
        <taxon>Corallococcus</taxon>
    </lineage>
</organism>
<evidence type="ECO:0000259" key="11">
    <source>
        <dbReference type="Pfam" id="PF17767"/>
    </source>
</evidence>
<dbReference type="InterPro" id="IPR036068">
    <property type="entry name" value="Nicotinate_pribotase-like_C"/>
</dbReference>
<dbReference type="GO" id="GO:0034355">
    <property type="term" value="P:NAD+ biosynthetic process via the salvage pathway"/>
    <property type="evidence" value="ECO:0007669"/>
    <property type="project" value="TreeGrafter"/>
</dbReference>
<dbReference type="InterPro" id="IPR041525">
    <property type="entry name" value="N/Namide_PRibTrfase"/>
</dbReference>
<comment type="similarity">
    <text evidence="2 9">Belongs to the NAPRTase family.</text>
</comment>
<protein>
    <recommendedName>
        <fullName evidence="3 9">Nicotinate phosphoribosyltransferase</fullName>
        <ecNumber evidence="3 9">6.3.4.21</ecNumber>
    </recommendedName>
</protein>
<keyword evidence="7 9" id="KW-0808">Transferase</keyword>
<dbReference type="SUPFAM" id="SSF54675">
    <property type="entry name" value="Nicotinate/Quinolinate PRTase N-terminal domain-like"/>
    <property type="match status" value="1"/>
</dbReference>
<evidence type="ECO:0000256" key="2">
    <source>
        <dbReference type="ARBA" id="ARBA00010897"/>
    </source>
</evidence>
<comment type="function">
    <text evidence="9">Catalyzes the first step in the biosynthesis of NAD from nicotinic acid, the ATP-dependent synthesis of beta-nicotinate D-ribonucleotide from nicotinate and 5-phospho-D-ribose 1-phosphate.</text>
</comment>
<evidence type="ECO:0000256" key="1">
    <source>
        <dbReference type="ARBA" id="ARBA00004952"/>
    </source>
</evidence>
<dbReference type="PANTHER" id="PTHR11098">
    <property type="entry name" value="NICOTINATE PHOSPHORIBOSYLTRANSFERASE"/>
    <property type="match status" value="1"/>
</dbReference>
<evidence type="ECO:0000313" key="12">
    <source>
        <dbReference type="EMBL" id="QAT85768.1"/>
    </source>
</evidence>
<dbReference type="Gene3D" id="3.20.20.70">
    <property type="entry name" value="Aldolase class I"/>
    <property type="match status" value="1"/>
</dbReference>
<dbReference type="GO" id="GO:0004516">
    <property type="term" value="F:nicotinate phosphoribosyltransferase activity"/>
    <property type="evidence" value="ECO:0007669"/>
    <property type="project" value="UniProtKB-UniRule"/>
</dbReference>
<reference evidence="12 13" key="1">
    <citation type="submission" date="2018-12" db="EMBL/GenBank/DDBJ databases">
        <title>Complete Genome Sequence of the Corallopyronin A producing Myxobacterium Corallococcus coralloides B035.</title>
        <authorList>
            <person name="Bouhired S.M."/>
            <person name="Rupp O."/>
            <person name="Blom J."/>
            <person name="Schaeberle T.F."/>
            <person name="Kehraus S."/>
            <person name="Schiefer A."/>
            <person name="Pfarr K."/>
            <person name="Goesmann A."/>
            <person name="Hoerauf A."/>
            <person name="Koenig G.M."/>
        </authorList>
    </citation>
    <scope>NUCLEOTIDE SEQUENCE [LARGE SCALE GENOMIC DNA]</scope>
    <source>
        <strain evidence="12 13">B035</strain>
    </source>
</reference>